<evidence type="ECO:0000256" key="5">
    <source>
        <dbReference type="ARBA" id="ARBA00022829"/>
    </source>
</evidence>
<dbReference type="Gene3D" id="3.30.980.40">
    <property type="match status" value="1"/>
</dbReference>
<keyword evidence="6 9" id="KW-0067">ATP-binding</keyword>
<dbReference type="AlphaFoldDB" id="A0A2N4XXH8"/>
<organism evidence="11 12">
    <name type="scientific">Candidatus Palibaumannia cicadellinicola</name>
    <dbReference type="NCBI Taxonomy" id="186490"/>
    <lineage>
        <taxon>Bacteria</taxon>
        <taxon>Pseudomonadati</taxon>
        <taxon>Pseudomonadota</taxon>
        <taxon>Gammaproteobacteria</taxon>
        <taxon>Candidatus Palibaumannia</taxon>
    </lineage>
</organism>
<protein>
    <recommendedName>
        <fullName evidence="2">DNA translocase FtsK</fullName>
    </recommendedName>
</protein>
<evidence type="ECO:0000313" key="12">
    <source>
        <dbReference type="Proteomes" id="UP000234253"/>
    </source>
</evidence>
<sequence>MLFLEQTARLVEKCLAGYRIQAKVVGIFPGPVITRFELDLAPGVKVARISNLSRDIARALSTNIVQIIEIIPDKPYIGLDIPNKQRQSISLREVFDCDQFNQVKSPLSLVLGKDIRGQTVIVDLMKMPHLLVAGTTGSGKSVGINAMILSILYKATPQNVRFIMIDPKMLELSVYEGIPHLLTKVITNMNDAMNVLSWCICEMDRRYKLMSELGVRNLTNYNKRITQAKYEPIRLKYKPKVLLETLPYIVIVVDELADLMMMIGKKMEYLIVRLAQKARASGIHLVLATQRPSVDVITGLIKANIPTRIAFAVSSTIDSRTILDQTGAESLLGMGDMLYLASQSSLPIRVHGAFVQDEEVHAVVNFLKKNSNS</sequence>
<comment type="similarity">
    <text evidence="1">Belongs to the FtsK/SpoIIIE/SftA family.</text>
</comment>
<name>A0A2N4XXH8_9GAMM</name>
<feature type="domain" description="FtsK" evidence="10">
    <location>
        <begin position="117"/>
        <end position="320"/>
    </location>
</feature>
<evidence type="ECO:0000256" key="6">
    <source>
        <dbReference type="ARBA" id="ARBA00022840"/>
    </source>
</evidence>
<dbReference type="GO" id="GO:0003677">
    <property type="term" value="F:DNA binding"/>
    <property type="evidence" value="ECO:0007669"/>
    <property type="project" value="UniProtKB-KW"/>
</dbReference>
<keyword evidence="5" id="KW-0159">Chromosome partition</keyword>
<reference evidence="11 12" key="1">
    <citation type="submission" date="2017-06" db="EMBL/GenBank/DDBJ databases">
        <title>Metabolic interaction between xylem feeders and their symbionts.</title>
        <authorList>
            <person name="Chouaia B."/>
        </authorList>
    </citation>
    <scope>NUCLEOTIDE SEQUENCE [LARGE SCALE GENOMIC DNA]</scope>
    <source>
        <strain evidence="11 12">Gra</strain>
    </source>
</reference>
<evidence type="ECO:0000313" key="11">
    <source>
        <dbReference type="EMBL" id="PLK58822.1"/>
    </source>
</evidence>
<evidence type="ECO:0000256" key="8">
    <source>
        <dbReference type="ARBA" id="ARBA00023306"/>
    </source>
</evidence>
<proteinExistence type="inferred from homology"/>
<evidence type="ECO:0000256" key="3">
    <source>
        <dbReference type="ARBA" id="ARBA00022618"/>
    </source>
</evidence>
<feature type="binding site" evidence="9">
    <location>
        <begin position="134"/>
        <end position="141"/>
    </location>
    <ligand>
        <name>ATP</name>
        <dbReference type="ChEBI" id="CHEBI:30616"/>
    </ligand>
</feature>
<dbReference type="SUPFAM" id="SSF52540">
    <property type="entry name" value="P-loop containing nucleoside triphosphate hydrolases"/>
    <property type="match status" value="1"/>
</dbReference>
<dbReference type="Pfam" id="PF17854">
    <property type="entry name" value="FtsK_alpha"/>
    <property type="match status" value="1"/>
</dbReference>
<dbReference type="Proteomes" id="UP000234253">
    <property type="component" value="Unassembled WGS sequence"/>
</dbReference>
<dbReference type="GO" id="GO:0051301">
    <property type="term" value="P:cell division"/>
    <property type="evidence" value="ECO:0007669"/>
    <property type="project" value="UniProtKB-KW"/>
</dbReference>
<dbReference type="FunFam" id="3.40.50.300:FF:000209">
    <property type="entry name" value="Cell division protein FtsK"/>
    <property type="match status" value="1"/>
</dbReference>
<gene>
    <name evidence="11" type="ORF">CEX73_01450</name>
</gene>
<dbReference type="InterPro" id="IPR027417">
    <property type="entry name" value="P-loop_NTPase"/>
</dbReference>
<evidence type="ECO:0000256" key="7">
    <source>
        <dbReference type="ARBA" id="ARBA00023125"/>
    </source>
</evidence>
<dbReference type="InterPro" id="IPR041027">
    <property type="entry name" value="FtsK_alpha"/>
</dbReference>
<dbReference type="GO" id="GO:0007059">
    <property type="term" value="P:chromosome segregation"/>
    <property type="evidence" value="ECO:0007669"/>
    <property type="project" value="UniProtKB-KW"/>
</dbReference>
<dbReference type="CDD" id="cd01127">
    <property type="entry name" value="TrwB_TraG_TraD_VirD4"/>
    <property type="match status" value="1"/>
</dbReference>
<keyword evidence="8" id="KW-0131">Cell cycle</keyword>
<dbReference type="Gene3D" id="3.40.50.300">
    <property type="entry name" value="P-loop containing nucleotide triphosphate hydrolases"/>
    <property type="match status" value="1"/>
</dbReference>
<dbReference type="EMBL" id="NJPO01000072">
    <property type="protein sequence ID" value="PLK58822.1"/>
    <property type="molecule type" value="Genomic_DNA"/>
</dbReference>
<dbReference type="PANTHER" id="PTHR22683">
    <property type="entry name" value="SPORULATION PROTEIN RELATED"/>
    <property type="match status" value="1"/>
</dbReference>
<dbReference type="GO" id="GO:0005524">
    <property type="term" value="F:ATP binding"/>
    <property type="evidence" value="ECO:0007669"/>
    <property type="project" value="UniProtKB-UniRule"/>
</dbReference>
<keyword evidence="7" id="KW-0238">DNA-binding</keyword>
<evidence type="ECO:0000256" key="9">
    <source>
        <dbReference type="PROSITE-ProRule" id="PRU00289"/>
    </source>
</evidence>
<evidence type="ECO:0000256" key="4">
    <source>
        <dbReference type="ARBA" id="ARBA00022741"/>
    </source>
</evidence>
<accession>A0A2N4XXH8</accession>
<dbReference type="PANTHER" id="PTHR22683:SF41">
    <property type="entry name" value="DNA TRANSLOCASE FTSK"/>
    <property type="match status" value="1"/>
</dbReference>
<dbReference type="Pfam" id="PF01580">
    <property type="entry name" value="FtsK_SpoIIIE"/>
    <property type="match status" value="1"/>
</dbReference>
<dbReference type="InterPro" id="IPR050206">
    <property type="entry name" value="FtsK/SpoIIIE/SftA"/>
</dbReference>
<comment type="caution">
    <text evidence="11">The sequence shown here is derived from an EMBL/GenBank/DDBJ whole genome shotgun (WGS) entry which is preliminary data.</text>
</comment>
<evidence type="ECO:0000256" key="1">
    <source>
        <dbReference type="ARBA" id="ARBA00006474"/>
    </source>
</evidence>
<keyword evidence="4 9" id="KW-0547">Nucleotide-binding</keyword>
<evidence type="ECO:0000259" key="10">
    <source>
        <dbReference type="PROSITE" id="PS50901"/>
    </source>
</evidence>
<dbReference type="PROSITE" id="PS50901">
    <property type="entry name" value="FTSK"/>
    <property type="match status" value="1"/>
</dbReference>
<keyword evidence="3 11" id="KW-0132">Cell division</keyword>
<evidence type="ECO:0000256" key="2">
    <source>
        <dbReference type="ARBA" id="ARBA00020887"/>
    </source>
</evidence>
<dbReference type="InterPro" id="IPR002543">
    <property type="entry name" value="FtsK_dom"/>
</dbReference>